<name>A0A0C3L7U6_9AGAM</name>
<reference evidence="2" key="2">
    <citation type="submission" date="2015-01" db="EMBL/GenBank/DDBJ databases">
        <title>Evolutionary Origins and Diversification of the Mycorrhizal Mutualists.</title>
        <authorList>
            <consortium name="DOE Joint Genome Institute"/>
            <consortium name="Mycorrhizal Genomics Consortium"/>
            <person name="Kohler A."/>
            <person name="Kuo A."/>
            <person name="Nagy L.G."/>
            <person name="Floudas D."/>
            <person name="Copeland A."/>
            <person name="Barry K.W."/>
            <person name="Cichocki N."/>
            <person name="Veneault-Fourrey C."/>
            <person name="LaButti K."/>
            <person name="Lindquist E.A."/>
            <person name="Lipzen A."/>
            <person name="Lundell T."/>
            <person name="Morin E."/>
            <person name="Murat C."/>
            <person name="Riley R."/>
            <person name="Ohm R."/>
            <person name="Sun H."/>
            <person name="Tunlid A."/>
            <person name="Henrissat B."/>
            <person name="Grigoriev I.V."/>
            <person name="Hibbett D.S."/>
            <person name="Martin F."/>
        </authorList>
    </citation>
    <scope>NUCLEOTIDE SEQUENCE [LARGE SCALE GENOMIC DNA]</scope>
    <source>
        <strain evidence="2">MUT 4182</strain>
    </source>
</reference>
<dbReference type="HOGENOM" id="CLU_305924_0_0_1"/>
<reference evidence="1 2" key="1">
    <citation type="submission" date="2014-04" db="EMBL/GenBank/DDBJ databases">
        <authorList>
            <consortium name="DOE Joint Genome Institute"/>
            <person name="Kuo A."/>
            <person name="Girlanda M."/>
            <person name="Perotto S."/>
            <person name="Kohler A."/>
            <person name="Nagy L.G."/>
            <person name="Floudas D."/>
            <person name="Copeland A."/>
            <person name="Barry K.W."/>
            <person name="Cichocki N."/>
            <person name="Veneault-Fourrey C."/>
            <person name="LaButti K."/>
            <person name="Lindquist E.A."/>
            <person name="Lipzen A."/>
            <person name="Lundell T."/>
            <person name="Morin E."/>
            <person name="Murat C."/>
            <person name="Sun H."/>
            <person name="Tunlid A."/>
            <person name="Henrissat B."/>
            <person name="Grigoriev I.V."/>
            <person name="Hibbett D.S."/>
            <person name="Martin F."/>
            <person name="Nordberg H.P."/>
            <person name="Cantor M.N."/>
            <person name="Hua S.X."/>
        </authorList>
    </citation>
    <scope>NUCLEOTIDE SEQUENCE [LARGE SCALE GENOMIC DNA]</scope>
    <source>
        <strain evidence="1 2">MUT 4182</strain>
    </source>
</reference>
<dbReference type="PANTHER" id="PTHR32141:SF131">
    <property type="entry name" value="FBD DOMAIN-CONTAINING PROTEIN"/>
    <property type="match status" value="1"/>
</dbReference>
<accession>A0A0C3L7U6</accession>
<dbReference type="InterPro" id="IPR055302">
    <property type="entry name" value="F-box_dom-containing"/>
</dbReference>
<dbReference type="Proteomes" id="UP000054248">
    <property type="component" value="Unassembled WGS sequence"/>
</dbReference>
<proteinExistence type="predicted"/>
<organism evidence="1 2">
    <name type="scientific">Tulasnella calospora MUT 4182</name>
    <dbReference type="NCBI Taxonomy" id="1051891"/>
    <lineage>
        <taxon>Eukaryota</taxon>
        <taxon>Fungi</taxon>
        <taxon>Dikarya</taxon>
        <taxon>Basidiomycota</taxon>
        <taxon>Agaricomycotina</taxon>
        <taxon>Agaricomycetes</taxon>
        <taxon>Cantharellales</taxon>
        <taxon>Tulasnellaceae</taxon>
        <taxon>Tulasnella</taxon>
    </lineage>
</organism>
<evidence type="ECO:0000313" key="2">
    <source>
        <dbReference type="Proteomes" id="UP000054248"/>
    </source>
</evidence>
<dbReference type="SUPFAM" id="SSF52058">
    <property type="entry name" value="L domain-like"/>
    <property type="match status" value="1"/>
</dbReference>
<gene>
    <name evidence="1" type="ORF">M407DRAFT_20950</name>
</gene>
<sequence>MTTIEFLPPEILSIILKHVCHDTPPNTEQVAQVLGWVSKLWRTIVFSTPSIWTVFYVGDRRQTRRIQNAMGRSGDLPLDVHIVDESSKIGPIREQLSGLVNKADRWQALRISHPDAVLILEQLSPPELPGIQTLSVKATTRQSDLPLRDYYPFIPDYPSPPTFSLSWASLQLPRLQDLEFSDIIIEPKAVVDFLDFLQACPDLRRLALNHVWERGTYDTSQSVTLHSLQGLELRGISSSHVLRWIIAPKLQRLLVEKTALPRAWTPVEIGTYYATATDVTLIRFSKSPAALRNIIRVIPLVSNLTLLEFDFRPLDAFSAEAVLQEQALPCLTSLHIQGTFSLFQLQKAVELHRATLTNVEVHCLDLGLQEESLAKEYQERDEALKWLKEQPWFTFKYRTEYPNERIAYTVGLCNPENRTQLRNRGLSAIQPMDPAFAAGRISADIWPAVTATIPPRLQLRRQRQTDAPQSLIFLGNKENALEARLDTVPSIFPAIFSSPRSLAMRSMPEIKAKGATKSGHSYSRSLIPLQTCKYASSMTSIHFLPPELLSMILDITCRAASPGKTTEAPQILGLVSKLWRAVIVGTPSIWTTYYINNTMTSKGAEQALERSGSLPLTLQAVDDSSDVVVIKEHLSKLGSRSARWRTVEIAHPDAAVILETSIPSALPAIHIMVVKATPRPIDLSRLNHHPFLPPLPPHPPVSLEWNMRRYSTLRQLELCKVEVKSSEVADFLDFLEACSDLHRLSLDGIWERDTYVAPRSITLPALRELELRGIPSSSVLKWIVAPNLERLLLEKTAQLRYWTPLEIGSHYGTATNVTLLRFSTLPSALRDILRATPLVSQLQLLSFDFRSPYALCADIILQEQTLPCLTTLHIQGIFSLHQLRKAVEVHRETLTSVKVHCLDLGLPEESLAREYVERDEALKWFKDEYSVAFTVDHCRGIFGSRYWSHDDRRWRREMVCTPEHQTATS</sequence>
<protein>
    <submittedName>
        <fullName evidence="1">Uncharacterized protein</fullName>
    </submittedName>
</protein>
<dbReference type="OrthoDB" id="3181259at2759"/>
<dbReference type="PANTHER" id="PTHR32141">
    <property type="match status" value="1"/>
</dbReference>
<dbReference type="EMBL" id="KN822977">
    <property type="protein sequence ID" value="KIO29883.1"/>
    <property type="molecule type" value="Genomic_DNA"/>
</dbReference>
<keyword evidence="2" id="KW-1185">Reference proteome</keyword>
<evidence type="ECO:0000313" key="1">
    <source>
        <dbReference type="EMBL" id="KIO29883.1"/>
    </source>
</evidence>
<dbReference type="AlphaFoldDB" id="A0A0C3L7U6"/>